<organism evidence="6">
    <name type="scientific">Sesamum angustifolium</name>
    <dbReference type="NCBI Taxonomy" id="2727405"/>
    <lineage>
        <taxon>Eukaryota</taxon>
        <taxon>Viridiplantae</taxon>
        <taxon>Streptophyta</taxon>
        <taxon>Embryophyta</taxon>
        <taxon>Tracheophyta</taxon>
        <taxon>Spermatophyta</taxon>
        <taxon>Magnoliopsida</taxon>
        <taxon>eudicotyledons</taxon>
        <taxon>Gunneridae</taxon>
        <taxon>Pentapetalae</taxon>
        <taxon>asterids</taxon>
        <taxon>lamiids</taxon>
        <taxon>Lamiales</taxon>
        <taxon>Pedaliaceae</taxon>
        <taxon>Sesamum</taxon>
    </lineage>
</organism>
<keyword evidence="2 5" id="KW-0812">Transmembrane</keyword>
<keyword evidence="3 5" id="KW-1133">Transmembrane helix</keyword>
<proteinExistence type="predicted"/>
<keyword evidence="4 5" id="KW-0472">Membrane</keyword>
<dbReference type="PANTHER" id="PTHR31218">
    <property type="entry name" value="WAT1-RELATED PROTEIN"/>
    <property type="match status" value="1"/>
</dbReference>
<dbReference type="GO" id="GO:0016020">
    <property type="term" value="C:membrane"/>
    <property type="evidence" value="ECO:0007669"/>
    <property type="project" value="InterPro"/>
</dbReference>
<comment type="caution">
    <text evidence="6">The sequence shown here is derived from an EMBL/GenBank/DDBJ whole genome shotgun (WGS) entry which is preliminary data.</text>
</comment>
<evidence type="ECO:0000256" key="1">
    <source>
        <dbReference type="ARBA" id="ARBA00004141"/>
    </source>
</evidence>
<name>A0AAW2KDL7_9LAMI</name>
<reference evidence="6" key="1">
    <citation type="submission" date="2020-06" db="EMBL/GenBank/DDBJ databases">
        <authorList>
            <person name="Li T."/>
            <person name="Hu X."/>
            <person name="Zhang T."/>
            <person name="Song X."/>
            <person name="Zhang H."/>
            <person name="Dai N."/>
            <person name="Sheng W."/>
            <person name="Hou X."/>
            <person name="Wei L."/>
        </authorList>
    </citation>
    <scope>NUCLEOTIDE SEQUENCE</scope>
    <source>
        <strain evidence="6">G01</strain>
        <tissue evidence="6">Leaf</tissue>
    </source>
</reference>
<evidence type="ECO:0000256" key="2">
    <source>
        <dbReference type="ARBA" id="ARBA00022692"/>
    </source>
</evidence>
<reference evidence="6" key="2">
    <citation type="journal article" date="2024" name="Plant">
        <title>Genomic evolution and insights into agronomic trait innovations of Sesamum species.</title>
        <authorList>
            <person name="Miao H."/>
            <person name="Wang L."/>
            <person name="Qu L."/>
            <person name="Liu H."/>
            <person name="Sun Y."/>
            <person name="Le M."/>
            <person name="Wang Q."/>
            <person name="Wei S."/>
            <person name="Zheng Y."/>
            <person name="Lin W."/>
            <person name="Duan Y."/>
            <person name="Cao H."/>
            <person name="Xiong S."/>
            <person name="Wang X."/>
            <person name="Wei L."/>
            <person name="Li C."/>
            <person name="Ma Q."/>
            <person name="Ju M."/>
            <person name="Zhao R."/>
            <person name="Li G."/>
            <person name="Mu C."/>
            <person name="Tian Q."/>
            <person name="Mei H."/>
            <person name="Zhang T."/>
            <person name="Gao T."/>
            <person name="Zhang H."/>
        </authorList>
    </citation>
    <scope>NUCLEOTIDE SEQUENCE</scope>
    <source>
        <strain evidence="6">G01</strain>
    </source>
</reference>
<feature type="transmembrane region" description="Helical" evidence="5">
    <location>
        <begin position="21"/>
        <end position="42"/>
    </location>
</feature>
<dbReference type="AlphaFoldDB" id="A0AAW2KDL7"/>
<dbReference type="InterPro" id="IPR037185">
    <property type="entry name" value="EmrE-like"/>
</dbReference>
<evidence type="ECO:0000256" key="4">
    <source>
        <dbReference type="ARBA" id="ARBA00023136"/>
    </source>
</evidence>
<gene>
    <name evidence="6" type="ORF">Sangu_3057100</name>
</gene>
<feature type="non-terminal residue" evidence="6">
    <location>
        <position position="1"/>
    </location>
</feature>
<evidence type="ECO:0000313" key="6">
    <source>
        <dbReference type="EMBL" id="KAL0305045.1"/>
    </source>
</evidence>
<accession>A0AAW2KDL7</accession>
<protein>
    <submittedName>
        <fullName evidence="6">WAT1-related protein</fullName>
    </submittedName>
</protein>
<dbReference type="SUPFAM" id="SSF103481">
    <property type="entry name" value="Multidrug resistance efflux transporter EmrE"/>
    <property type="match status" value="1"/>
</dbReference>
<evidence type="ECO:0000256" key="5">
    <source>
        <dbReference type="SAM" id="Phobius"/>
    </source>
</evidence>
<feature type="transmembrane region" description="Helical" evidence="5">
    <location>
        <begin position="48"/>
        <end position="67"/>
    </location>
</feature>
<dbReference type="InterPro" id="IPR030184">
    <property type="entry name" value="WAT1-related"/>
</dbReference>
<dbReference type="EMBL" id="JACGWK010000156">
    <property type="protein sequence ID" value="KAL0305045.1"/>
    <property type="molecule type" value="Genomic_DNA"/>
</dbReference>
<evidence type="ECO:0000256" key="3">
    <source>
        <dbReference type="ARBA" id="ARBA00022989"/>
    </source>
</evidence>
<sequence length="95" mass="10500">AIINTAYRLYVTVWCLWRTGPLFVSLFKPMTIVITVAIGVIFMKDDLYLGSLVGALVLVIGFYGVMWGKAKEGGLYKGKESSNIEAPLLQENVQV</sequence>
<dbReference type="GO" id="GO:0022857">
    <property type="term" value="F:transmembrane transporter activity"/>
    <property type="evidence" value="ECO:0007669"/>
    <property type="project" value="InterPro"/>
</dbReference>
<comment type="subcellular location">
    <subcellularLocation>
        <location evidence="1">Membrane</location>
        <topology evidence="1">Multi-pass membrane protein</topology>
    </subcellularLocation>
</comment>